<name>A0A852YAA2_9MICO</name>
<evidence type="ECO:0000313" key="3">
    <source>
        <dbReference type="EMBL" id="NYG98131.1"/>
    </source>
</evidence>
<reference evidence="3 4" key="1">
    <citation type="submission" date="2020-07" db="EMBL/GenBank/DDBJ databases">
        <title>Sequencing the genomes of 1000 actinobacteria strains.</title>
        <authorList>
            <person name="Klenk H.-P."/>
        </authorList>
    </citation>
    <scope>NUCLEOTIDE SEQUENCE [LARGE SCALE GENOMIC DNA]</scope>
    <source>
        <strain evidence="3 4">DSM 23141</strain>
    </source>
</reference>
<feature type="transmembrane region" description="Helical" evidence="2">
    <location>
        <begin position="118"/>
        <end position="138"/>
    </location>
</feature>
<dbReference type="RefSeq" id="WP_179565333.1">
    <property type="nucleotide sequence ID" value="NZ_JACBZY010000001.1"/>
</dbReference>
<sequence length="174" mass="17782">MDDARSARIHLAIRVLWMLGFAVGTTTHVIDVALGGIDVYEGAPTAVRAFWVALTALDPTVIVLMLGGAPTREGLAALRWRRAAVVLGAGIMIADVAVNATMTFAIGMPGAAPGQIGFGLVTQTAFAVFVLATAPVLWRRRASTSTSTSASGPARISAESAASAAEPADPPPSS</sequence>
<dbReference type="AlphaFoldDB" id="A0A852YAA2"/>
<evidence type="ECO:0000256" key="1">
    <source>
        <dbReference type="SAM" id="MobiDB-lite"/>
    </source>
</evidence>
<keyword evidence="2" id="KW-0472">Membrane</keyword>
<feature type="transmembrane region" description="Helical" evidence="2">
    <location>
        <begin position="12"/>
        <end position="37"/>
    </location>
</feature>
<proteinExistence type="predicted"/>
<keyword evidence="2" id="KW-0812">Transmembrane</keyword>
<organism evidence="3 4">
    <name type="scientific">Schumannella luteola</name>
    <dbReference type="NCBI Taxonomy" id="472059"/>
    <lineage>
        <taxon>Bacteria</taxon>
        <taxon>Bacillati</taxon>
        <taxon>Actinomycetota</taxon>
        <taxon>Actinomycetes</taxon>
        <taxon>Micrococcales</taxon>
        <taxon>Microbacteriaceae</taxon>
        <taxon>Schumannella</taxon>
    </lineage>
</organism>
<protein>
    <submittedName>
        <fullName evidence="3">Uncharacterized protein</fullName>
    </submittedName>
</protein>
<feature type="region of interest" description="Disordered" evidence="1">
    <location>
        <begin position="143"/>
        <end position="174"/>
    </location>
</feature>
<feature type="transmembrane region" description="Helical" evidence="2">
    <location>
        <begin position="49"/>
        <end position="71"/>
    </location>
</feature>
<feature type="compositionally biased region" description="Low complexity" evidence="1">
    <location>
        <begin position="143"/>
        <end position="167"/>
    </location>
</feature>
<accession>A0A852YAA2</accession>
<keyword evidence="2" id="KW-1133">Transmembrane helix</keyword>
<gene>
    <name evidence="3" type="ORF">BJ979_000757</name>
</gene>
<dbReference type="Proteomes" id="UP000553888">
    <property type="component" value="Unassembled WGS sequence"/>
</dbReference>
<evidence type="ECO:0000313" key="4">
    <source>
        <dbReference type="Proteomes" id="UP000553888"/>
    </source>
</evidence>
<dbReference type="EMBL" id="JACBZY010000001">
    <property type="protein sequence ID" value="NYG98131.1"/>
    <property type="molecule type" value="Genomic_DNA"/>
</dbReference>
<evidence type="ECO:0000256" key="2">
    <source>
        <dbReference type="SAM" id="Phobius"/>
    </source>
</evidence>
<comment type="caution">
    <text evidence="3">The sequence shown here is derived from an EMBL/GenBank/DDBJ whole genome shotgun (WGS) entry which is preliminary data.</text>
</comment>
<feature type="transmembrane region" description="Helical" evidence="2">
    <location>
        <begin position="83"/>
        <end position="106"/>
    </location>
</feature>
<keyword evidence="4" id="KW-1185">Reference proteome</keyword>